<accession>A0ABP0F177</accession>
<evidence type="ECO:0008006" key="5">
    <source>
        <dbReference type="Google" id="ProtNLM"/>
    </source>
</evidence>
<dbReference type="InterPro" id="IPR039672">
    <property type="entry name" value="MFS_2"/>
</dbReference>
<dbReference type="SUPFAM" id="SSF103473">
    <property type="entry name" value="MFS general substrate transporter"/>
    <property type="match status" value="1"/>
</dbReference>
<dbReference type="InterPro" id="IPR036259">
    <property type="entry name" value="MFS_trans_sf"/>
</dbReference>
<name>A0ABP0F177_CLALP</name>
<evidence type="ECO:0000256" key="1">
    <source>
        <dbReference type="ARBA" id="ARBA00008335"/>
    </source>
</evidence>
<evidence type="ECO:0000256" key="2">
    <source>
        <dbReference type="SAM" id="Phobius"/>
    </source>
</evidence>
<comment type="caution">
    <text evidence="3">The sequence shown here is derived from an EMBL/GenBank/DDBJ whole genome shotgun (WGS) entry which is preliminary data.</text>
</comment>
<feature type="transmembrane region" description="Helical" evidence="2">
    <location>
        <begin position="113"/>
        <end position="132"/>
    </location>
</feature>
<dbReference type="Proteomes" id="UP001642483">
    <property type="component" value="Unassembled WGS sequence"/>
</dbReference>
<comment type="similarity">
    <text evidence="1">Belongs to the major facilitator superfamily.</text>
</comment>
<reference evidence="3 4" key="1">
    <citation type="submission" date="2024-02" db="EMBL/GenBank/DDBJ databases">
        <authorList>
            <person name="Daric V."/>
            <person name="Darras S."/>
        </authorList>
    </citation>
    <scope>NUCLEOTIDE SEQUENCE [LARGE SCALE GENOMIC DNA]</scope>
</reference>
<organism evidence="3 4">
    <name type="scientific">Clavelina lepadiformis</name>
    <name type="common">Light-bulb sea squirt</name>
    <name type="synonym">Ascidia lepadiformis</name>
    <dbReference type="NCBI Taxonomy" id="159417"/>
    <lineage>
        <taxon>Eukaryota</taxon>
        <taxon>Metazoa</taxon>
        <taxon>Chordata</taxon>
        <taxon>Tunicata</taxon>
        <taxon>Ascidiacea</taxon>
        <taxon>Aplousobranchia</taxon>
        <taxon>Clavelinidae</taxon>
        <taxon>Clavelina</taxon>
    </lineage>
</organism>
<dbReference type="PANTHER" id="PTHR11328:SF28">
    <property type="entry name" value="MAJOR FACILITATOR SUPERFAMILY DOMAIN-CONTAINING PROTEIN 12"/>
    <property type="match status" value="1"/>
</dbReference>
<gene>
    <name evidence="3" type="ORF">CVLEPA_LOCUS1170</name>
</gene>
<dbReference type="Pfam" id="PF13347">
    <property type="entry name" value="MFS_2"/>
    <property type="match status" value="1"/>
</dbReference>
<feature type="transmembrane region" description="Helical" evidence="2">
    <location>
        <begin position="316"/>
        <end position="335"/>
    </location>
</feature>
<dbReference type="Gene3D" id="1.20.1250.20">
    <property type="entry name" value="MFS general substrate transporter like domains"/>
    <property type="match status" value="2"/>
</dbReference>
<proteinExistence type="inferred from homology"/>
<keyword evidence="2" id="KW-0472">Membrane</keyword>
<keyword evidence="2" id="KW-0812">Transmembrane</keyword>
<feature type="transmembrane region" description="Helical" evidence="2">
    <location>
        <begin position="447"/>
        <end position="469"/>
    </location>
</feature>
<feature type="transmembrane region" description="Helical" evidence="2">
    <location>
        <begin position="285"/>
        <end position="304"/>
    </location>
</feature>
<evidence type="ECO:0000313" key="4">
    <source>
        <dbReference type="Proteomes" id="UP001642483"/>
    </source>
</evidence>
<feature type="transmembrane region" description="Helical" evidence="2">
    <location>
        <begin position="194"/>
        <end position="216"/>
    </location>
</feature>
<feature type="transmembrane region" description="Helical" evidence="2">
    <location>
        <begin position="347"/>
        <end position="366"/>
    </location>
</feature>
<feature type="transmembrane region" description="Helical" evidence="2">
    <location>
        <begin position="372"/>
        <end position="394"/>
    </location>
</feature>
<dbReference type="EMBL" id="CAWYQH010000001">
    <property type="protein sequence ID" value="CAK8672184.1"/>
    <property type="molecule type" value="Genomic_DNA"/>
</dbReference>
<sequence length="486" mass="53791">MVLSGCQKFAYSVGHVLNDLCASMWFSYLLVFFHKILQFSNSMSGYILLVGQIADGIATPFVGYESDKSSITCKYGRRKSWHLVGTICVTLTFPLLYMHCIGCSQTTAEYAQFVYYAPLVVIFQFGWASTQINHLALIPDLTNNDGDKVTLNAFRYAFTVFSSILVYGIAWLVLDLPGSTSNGHELSPIDAPSFRNLVLSVVGIGIVFSGIFHFVLKEPPRTAHASPGLTVNGPDETETLLSHGDQGLSEKTTLLRKQTSDTVTSTSNMLHWYQWFKKLPFYQMAMLYMCTRLVVNLSQVYLPMFLTDTLKMHKKFIAIVPLIAYLSSFLAALLVRPISKIVRQEVMYFWGAAFVVSSCVWGNFIPEQSMQIFGQAILLGFGNSIILIMSLSMTARLIGKETATGAFVYGAMSLTDKISNGIAVVVIQNLNPCKCNCPLCAIYFRTVMTYVIGGIMLVAVVTLFITAITRKNEPLDDGRRAGTAEA</sequence>
<dbReference type="CDD" id="cd17491">
    <property type="entry name" value="MFS_MFSD12"/>
    <property type="match status" value="1"/>
</dbReference>
<feature type="transmembrane region" description="Helical" evidence="2">
    <location>
        <begin position="406"/>
        <end position="427"/>
    </location>
</feature>
<feature type="transmembrane region" description="Helical" evidence="2">
    <location>
        <begin position="153"/>
        <end position="174"/>
    </location>
</feature>
<protein>
    <recommendedName>
        <fullName evidence="5">Major facilitator superfamily domain-containing protein 12</fullName>
    </recommendedName>
</protein>
<keyword evidence="4" id="KW-1185">Reference proteome</keyword>
<feature type="transmembrane region" description="Helical" evidence="2">
    <location>
        <begin position="20"/>
        <end position="37"/>
    </location>
</feature>
<keyword evidence="2" id="KW-1133">Transmembrane helix</keyword>
<evidence type="ECO:0000313" key="3">
    <source>
        <dbReference type="EMBL" id="CAK8672184.1"/>
    </source>
</evidence>
<dbReference type="PANTHER" id="PTHR11328">
    <property type="entry name" value="MAJOR FACILITATOR SUPERFAMILY DOMAIN-CONTAINING PROTEIN"/>
    <property type="match status" value="1"/>
</dbReference>
<feature type="transmembrane region" description="Helical" evidence="2">
    <location>
        <begin position="83"/>
        <end position="107"/>
    </location>
</feature>